<organism evidence="2 3">
    <name type="scientific">Paraburkholderia sartisoli</name>
    <dbReference type="NCBI Taxonomy" id="83784"/>
    <lineage>
        <taxon>Bacteria</taxon>
        <taxon>Pseudomonadati</taxon>
        <taxon>Pseudomonadota</taxon>
        <taxon>Betaproteobacteria</taxon>
        <taxon>Burkholderiales</taxon>
        <taxon>Burkholderiaceae</taxon>
        <taxon>Paraburkholderia</taxon>
    </lineage>
</organism>
<reference evidence="3" key="1">
    <citation type="submission" date="2016-10" db="EMBL/GenBank/DDBJ databases">
        <authorList>
            <person name="Varghese N."/>
            <person name="Submissions S."/>
        </authorList>
    </citation>
    <scope>NUCLEOTIDE SEQUENCE [LARGE SCALE GENOMIC DNA]</scope>
    <source>
        <strain evidence="3">LMG 24000</strain>
    </source>
</reference>
<protein>
    <submittedName>
        <fullName evidence="2">Uncharacterized protein</fullName>
    </submittedName>
</protein>
<evidence type="ECO:0000313" key="3">
    <source>
        <dbReference type="Proteomes" id="UP000198638"/>
    </source>
</evidence>
<dbReference type="Gene3D" id="1.20.210.10">
    <property type="entry name" value="Cytochrome c oxidase-like, subunit I domain"/>
    <property type="match status" value="1"/>
</dbReference>
<proteinExistence type="predicted"/>
<dbReference type="OrthoDB" id="9767153at2"/>
<keyword evidence="1" id="KW-0472">Membrane</keyword>
<feature type="transmembrane region" description="Helical" evidence="1">
    <location>
        <begin position="20"/>
        <end position="37"/>
    </location>
</feature>
<evidence type="ECO:0000256" key="1">
    <source>
        <dbReference type="SAM" id="Phobius"/>
    </source>
</evidence>
<dbReference type="STRING" id="83784.SAMN05192564_102516"/>
<dbReference type="InterPro" id="IPR036927">
    <property type="entry name" value="Cyt_c_oxase-like_su1_sf"/>
</dbReference>
<dbReference type="RefSeq" id="WP_090532190.1">
    <property type="nucleotide sequence ID" value="NZ_FNRQ01000002.1"/>
</dbReference>
<feature type="transmembrane region" description="Helical" evidence="1">
    <location>
        <begin position="79"/>
        <end position="101"/>
    </location>
</feature>
<dbReference type="EMBL" id="FNRQ01000002">
    <property type="protein sequence ID" value="SEA64454.1"/>
    <property type="molecule type" value="Genomic_DNA"/>
</dbReference>
<dbReference type="AlphaFoldDB" id="A0A1H4CVV5"/>
<name>A0A1H4CVV5_9BURK</name>
<gene>
    <name evidence="2" type="ORF">SAMN05192564_102516</name>
</gene>
<dbReference type="Proteomes" id="UP000198638">
    <property type="component" value="Unassembled WGS sequence"/>
</dbReference>
<accession>A0A1H4CVV5</accession>
<sequence>MYFCLRYFAADRRPFSEKPGLIAFWLYTAGLVLWIALNSFPIGWPQLDAVYEHGLAYVRSSELHQTILFWQWTHLPGNVVFAIGALLMAWDFIAKVAPLVLKSITCRPGNAAADESPTGLRHAWLRSRVCLPDRGFMLKPWSRSGNPGFSIKITL</sequence>
<keyword evidence="3" id="KW-1185">Reference proteome</keyword>
<keyword evidence="1" id="KW-0812">Transmembrane</keyword>
<evidence type="ECO:0000313" key="2">
    <source>
        <dbReference type="EMBL" id="SEA64454.1"/>
    </source>
</evidence>
<keyword evidence="1" id="KW-1133">Transmembrane helix</keyword>
<dbReference type="SUPFAM" id="SSF81442">
    <property type="entry name" value="Cytochrome c oxidase subunit I-like"/>
    <property type="match status" value="1"/>
</dbReference>